<dbReference type="AlphaFoldDB" id="A0A6I9WWZ8"/>
<feature type="transmembrane region" description="Helical" evidence="2">
    <location>
        <begin position="6"/>
        <end position="28"/>
    </location>
</feature>
<evidence type="ECO:0000256" key="2">
    <source>
        <dbReference type="SAM" id="Phobius"/>
    </source>
</evidence>
<dbReference type="RefSeq" id="XP_011647257.1">
    <property type="nucleotide sequence ID" value="XM_011648955.1"/>
</dbReference>
<dbReference type="Proteomes" id="UP000504615">
    <property type="component" value="Unplaced"/>
</dbReference>
<dbReference type="GeneID" id="105433580"/>
<keyword evidence="2" id="KW-1133">Transmembrane helix</keyword>
<evidence type="ECO:0000313" key="3">
    <source>
        <dbReference type="Proteomes" id="UP000504615"/>
    </source>
</evidence>
<protein>
    <submittedName>
        <fullName evidence="4">Uncharacterized protein LOC105433580</fullName>
    </submittedName>
</protein>
<accession>A0A6I9WWZ8</accession>
<evidence type="ECO:0000256" key="1">
    <source>
        <dbReference type="SAM" id="MobiDB-lite"/>
    </source>
</evidence>
<name>A0A6I9WWZ8_9HYME</name>
<keyword evidence="2" id="KW-0812">Transmembrane</keyword>
<sequence length="128" mass="14461">MTLTQFVQIRIFVILGIGILGVLIAICYKIRAKQLRARRAARCRGIILQEHRDMTRCSIIEDLPGRPPSYNEVVHDTPPDYASCNNAPPLYNKTSMLEVPLSCPRIPKPQERSRDSNEPSLPSIAQHI</sequence>
<organism evidence="3 4">
    <name type="scientific">Pogonomyrmex barbatus</name>
    <name type="common">red harvester ant</name>
    <dbReference type="NCBI Taxonomy" id="144034"/>
    <lineage>
        <taxon>Eukaryota</taxon>
        <taxon>Metazoa</taxon>
        <taxon>Ecdysozoa</taxon>
        <taxon>Arthropoda</taxon>
        <taxon>Hexapoda</taxon>
        <taxon>Insecta</taxon>
        <taxon>Pterygota</taxon>
        <taxon>Neoptera</taxon>
        <taxon>Endopterygota</taxon>
        <taxon>Hymenoptera</taxon>
        <taxon>Apocrita</taxon>
        <taxon>Aculeata</taxon>
        <taxon>Formicoidea</taxon>
        <taxon>Formicidae</taxon>
        <taxon>Myrmicinae</taxon>
        <taxon>Pogonomyrmex</taxon>
    </lineage>
</organism>
<dbReference type="KEGG" id="pbar:105433580"/>
<feature type="compositionally biased region" description="Basic and acidic residues" evidence="1">
    <location>
        <begin position="108"/>
        <end position="117"/>
    </location>
</feature>
<dbReference type="OrthoDB" id="285219at2759"/>
<keyword evidence="3" id="KW-1185">Reference proteome</keyword>
<reference evidence="4" key="1">
    <citation type="submission" date="2025-08" db="UniProtKB">
        <authorList>
            <consortium name="RefSeq"/>
        </authorList>
    </citation>
    <scope>IDENTIFICATION</scope>
</reference>
<feature type="region of interest" description="Disordered" evidence="1">
    <location>
        <begin position="102"/>
        <end position="128"/>
    </location>
</feature>
<keyword evidence="2" id="KW-0472">Membrane</keyword>
<evidence type="ECO:0000313" key="4">
    <source>
        <dbReference type="RefSeq" id="XP_011647257.1"/>
    </source>
</evidence>
<gene>
    <name evidence="4" type="primary">LOC105433580</name>
</gene>
<proteinExistence type="predicted"/>